<feature type="transmembrane region" description="Helical" evidence="2">
    <location>
        <begin position="43"/>
        <end position="62"/>
    </location>
</feature>
<dbReference type="FunFam" id="3.60.40.10:FF:000058">
    <property type="entry name" value="Stage II sporulation protein E"/>
    <property type="match status" value="1"/>
</dbReference>
<dbReference type="Pfam" id="PF07228">
    <property type="entry name" value="SpoIIE"/>
    <property type="match status" value="1"/>
</dbReference>
<dbReference type="PANTHER" id="PTHR43156">
    <property type="entry name" value="STAGE II SPORULATION PROTEIN E-RELATED"/>
    <property type="match status" value="1"/>
</dbReference>
<dbReference type="Gene3D" id="3.60.40.10">
    <property type="entry name" value="PPM-type phosphatase domain"/>
    <property type="match status" value="1"/>
</dbReference>
<evidence type="ECO:0000313" key="5">
    <source>
        <dbReference type="Proteomes" id="UP000325763"/>
    </source>
</evidence>
<dbReference type="GO" id="GO:0016791">
    <property type="term" value="F:phosphatase activity"/>
    <property type="evidence" value="ECO:0007669"/>
    <property type="project" value="TreeGrafter"/>
</dbReference>
<feature type="transmembrane region" description="Helical" evidence="2">
    <location>
        <begin position="20"/>
        <end position="37"/>
    </location>
</feature>
<feature type="transmembrane region" description="Helical" evidence="2">
    <location>
        <begin position="91"/>
        <end position="110"/>
    </location>
</feature>
<dbReference type="KEGG" id="snq:CP978_04940"/>
<keyword evidence="2" id="KW-1133">Transmembrane helix</keyword>
<dbReference type="SUPFAM" id="SSF81606">
    <property type="entry name" value="PP2C-like"/>
    <property type="match status" value="1"/>
</dbReference>
<dbReference type="AlphaFoldDB" id="A0A5P2VX53"/>
<dbReference type="InterPro" id="IPR036457">
    <property type="entry name" value="PPM-type-like_dom_sf"/>
</dbReference>
<organism evidence="4 5">
    <name type="scientific">Streptomyces nodosus</name>
    <dbReference type="NCBI Taxonomy" id="40318"/>
    <lineage>
        <taxon>Bacteria</taxon>
        <taxon>Bacillati</taxon>
        <taxon>Actinomycetota</taxon>
        <taxon>Actinomycetes</taxon>
        <taxon>Kitasatosporales</taxon>
        <taxon>Streptomycetaceae</taxon>
        <taxon>Streptomyces</taxon>
    </lineage>
</organism>
<sequence>MASEKRPASRRRPWYEARGLVAVPLALIVVITSVNLATPGHPYAGPLLIVAPVLAAVTLGPWLTTLTGVLAWADQMIFAVLLGDLHSAQRITQIFAVVAAAAFAALLSGTRERKARELTRVRQVSEIAQNLVLRPLPPRMGPLRVAAVYLASEREMKIGGDLYAAARTAHGTRLLIGDVRGKGLTAVSDAALLLSAFRGAAHRQTSLAEFTTYLDASVCWNLAEPGEKDLAQECFVTAMLIDIPDHSPTVQIVHCGHPPPLRLRPGQATALCAHQAGPPLGLQLDIPGHCVDTFDFGQGDLLLLYTDGVTEARNPRGDFYPLTERAATWSGKRPEELLEHLRTDLLAHAGGQLDDDAAMIAIERPVGRIRHNATALPHKHRSETASQRQRLDVLRGSRPLAAAVLGPQGHHLVRRSWSALGLRTVQSVDRDPRRPGQ</sequence>
<dbReference type="EMBL" id="CP023747">
    <property type="protein sequence ID" value="QEV37968.1"/>
    <property type="molecule type" value="Genomic_DNA"/>
</dbReference>
<keyword evidence="2" id="KW-0812">Transmembrane</keyword>
<protein>
    <submittedName>
        <fullName evidence="4">Serine/threonine-protein phosphatase</fullName>
    </submittedName>
</protein>
<dbReference type="SMART" id="SM00331">
    <property type="entry name" value="PP2C_SIG"/>
    <property type="match status" value="1"/>
</dbReference>
<evidence type="ECO:0000256" key="2">
    <source>
        <dbReference type="SAM" id="Phobius"/>
    </source>
</evidence>
<feature type="domain" description="PPM-type phosphatase" evidence="3">
    <location>
        <begin position="143"/>
        <end position="364"/>
    </location>
</feature>
<gene>
    <name evidence="4" type="ORF">CP978_04940</name>
</gene>
<proteinExistence type="predicted"/>
<name>A0A5P2VX53_9ACTN</name>
<keyword evidence="1" id="KW-0378">Hydrolase</keyword>
<dbReference type="OrthoDB" id="311904at2"/>
<dbReference type="PANTHER" id="PTHR43156:SF2">
    <property type="entry name" value="STAGE II SPORULATION PROTEIN E"/>
    <property type="match status" value="1"/>
</dbReference>
<evidence type="ECO:0000256" key="1">
    <source>
        <dbReference type="ARBA" id="ARBA00022801"/>
    </source>
</evidence>
<dbReference type="InterPro" id="IPR052016">
    <property type="entry name" value="Bact_Sigma-Reg"/>
</dbReference>
<dbReference type="Proteomes" id="UP000325763">
    <property type="component" value="Chromosome"/>
</dbReference>
<accession>A0A5P2VX53</accession>
<evidence type="ECO:0000313" key="4">
    <source>
        <dbReference type="EMBL" id="QEV37968.1"/>
    </source>
</evidence>
<evidence type="ECO:0000259" key="3">
    <source>
        <dbReference type="SMART" id="SM00331"/>
    </source>
</evidence>
<reference evidence="4 5" key="1">
    <citation type="submission" date="2017-09" db="EMBL/GenBank/DDBJ databases">
        <title>Streptomyces genome completion.</title>
        <authorList>
            <person name="Lee N."/>
            <person name="Cho B.-K."/>
        </authorList>
    </citation>
    <scope>NUCLEOTIDE SEQUENCE [LARGE SCALE GENOMIC DNA]</scope>
    <source>
        <strain evidence="4 5">ATCC 14899</strain>
    </source>
</reference>
<keyword evidence="2" id="KW-0472">Membrane</keyword>
<dbReference type="InterPro" id="IPR001932">
    <property type="entry name" value="PPM-type_phosphatase-like_dom"/>
</dbReference>